<dbReference type="InterPro" id="IPR038084">
    <property type="entry name" value="PduO/GlcC-like_sf"/>
</dbReference>
<dbReference type="Proteomes" id="UP000313645">
    <property type="component" value="Unassembled WGS sequence"/>
</dbReference>
<keyword evidence="2" id="KW-1185">Reference proteome</keyword>
<dbReference type="PANTHER" id="PTHR34309:SF1">
    <property type="entry name" value="PROTEIN GLCG"/>
    <property type="match status" value="1"/>
</dbReference>
<dbReference type="PANTHER" id="PTHR34309">
    <property type="entry name" value="SLR1406 PROTEIN"/>
    <property type="match status" value="1"/>
</dbReference>
<dbReference type="EMBL" id="SJDL01000001">
    <property type="protein sequence ID" value="TBW59532.1"/>
    <property type="molecule type" value="Genomic_DNA"/>
</dbReference>
<evidence type="ECO:0000313" key="1">
    <source>
        <dbReference type="EMBL" id="TBW59532.1"/>
    </source>
</evidence>
<evidence type="ECO:0000313" key="2">
    <source>
        <dbReference type="Proteomes" id="UP000313645"/>
    </source>
</evidence>
<dbReference type="InterPro" id="IPR005624">
    <property type="entry name" value="PduO/GlcC-like"/>
</dbReference>
<dbReference type="SUPFAM" id="SSF143744">
    <property type="entry name" value="GlcG-like"/>
    <property type="match status" value="1"/>
</dbReference>
<gene>
    <name evidence="1" type="ORF">EZI54_00840</name>
</gene>
<comment type="caution">
    <text evidence="1">The sequence shown here is derived from an EMBL/GenBank/DDBJ whole genome shotgun (WGS) entry which is preliminary data.</text>
</comment>
<name>A0ABY1ZQX7_9GAMM</name>
<accession>A0ABY1ZQX7</accession>
<dbReference type="InterPro" id="IPR052517">
    <property type="entry name" value="GlcG_carb_metab_protein"/>
</dbReference>
<proteinExistence type="predicted"/>
<dbReference type="Gene3D" id="3.30.450.150">
    <property type="entry name" value="Haem-degrading domain"/>
    <property type="match status" value="1"/>
</dbReference>
<sequence>MLIIYRVVWIRREMMEARVAKEKYVRTANHVRLASAWLIAQRATETASLQGRPVAVAVLDASGAPVLTLKMDGAPDPCRDIAMRKARTALAFAIPTHRWHERLETLSPAVRLGLPLQEGLAFFGGGEPLSYRSEVVGAIGVSGASEAEDGAIAQAAAEYFADLLADG</sequence>
<dbReference type="Pfam" id="PF03928">
    <property type="entry name" value="HbpS-like"/>
    <property type="match status" value="1"/>
</dbReference>
<reference evidence="1 2" key="1">
    <citation type="submission" date="2019-02" db="EMBL/GenBank/DDBJ databases">
        <title>Marinobacter halodurans sp. nov., a marine bacterium isolated from sea tidal flat.</title>
        <authorList>
            <person name="Yoo Y."/>
            <person name="Lee D.W."/>
            <person name="Kim B.S."/>
            <person name="Kim J.-J."/>
        </authorList>
    </citation>
    <scope>NUCLEOTIDE SEQUENCE [LARGE SCALE GENOMIC DNA]</scope>
    <source>
        <strain evidence="1 2">YJ-S3-2</strain>
    </source>
</reference>
<protein>
    <submittedName>
        <fullName evidence="1">Heme-binding protein</fullName>
    </submittedName>
</protein>
<organism evidence="1 2">
    <name type="scientific">Marinobacter halodurans</name>
    <dbReference type="NCBI Taxonomy" id="2528979"/>
    <lineage>
        <taxon>Bacteria</taxon>
        <taxon>Pseudomonadati</taxon>
        <taxon>Pseudomonadota</taxon>
        <taxon>Gammaproteobacteria</taxon>
        <taxon>Pseudomonadales</taxon>
        <taxon>Marinobacteraceae</taxon>
        <taxon>Marinobacter</taxon>
    </lineage>
</organism>